<sequence length="81" mass="9378">MSRIIPILFLALLLTNGCEHKEKVNQDRYKQMVSYRNLGLAYMEEERYSEAANEFIMLVEIAPKEPLGYANLGLTYMRMSG</sequence>
<protein>
    <submittedName>
        <fullName evidence="1">Uncharacterized protein</fullName>
    </submittedName>
</protein>
<dbReference type="InterPro" id="IPR019734">
    <property type="entry name" value="TPR_rpt"/>
</dbReference>
<dbReference type="SUPFAM" id="SSF48452">
    <property type="entry name" value="TPR-like"/>
    <property type="match status" value="1"/>
</dbReference>
<organism evidence="1">
    <name type="scientific">marine metagenome</name>
    <dbReference type="NCBI Taxonomy" id="408172"/>
    <lineage>
        <taxon>unclassified sequences</taxon>
        <taxon>metagenomes</taxon>
        <taxon>ecological metagenomes</taxon>
    </lineage>
</organism>
<dbReference type="EMBL" id="UINC01027329">
    <property type="protein sequence ID" value="SVB06384.1"/>
    <property type="molecule type" value="Genomic_DNA"/>
</dbReference>
<proteinExistence type="predicted"/>
<dbReference type="PROSITE" id="PS50005">
    <property type="entry name" value="TPR"/>
    <property type="match status" value="1"/>
</dbReference>
<dbReference type="InterPro" id="IPR011990">
    <property type="entry name" value="TPR-like_helical_dom_sf"/>
</dbReference>
<gene>
    <name evidence="1" type="ORF">METZ01_LOCUS159238</name>
</gene>
<dbReference type="Gene3D" id="1.25.40.10">
    <property type="entry name" value="Tetratricopeptide repeat domain"/>
    <property type="match status" value="1"/>
</dbReference>
<name>A0A382AYE0_9ZZZZ</name>
<evidence type="ECO:0000313" key="1">
    <source>
        <dbReference type="EMBL" id="SVB06384.1"/>
    </source>
</evidence>
<accession>A0A382AYE0</accession>
<dbReference type="AlphaFoldDB" id="A0A382AYE0"/>
<reference evidence="1" key="1">
    <citation type="submission" date="2018-05" db="EMBL/GenBank/DDBJ databases">
        <authorList>
            <person name="Lanie J.A."/>
            <person name="Ng W.-L."/>
            <person name="Kazmierczak K.M."/>
            <person name="Andrzejewski T.M."/>
            <person name="Davidsen T.M."/>
            <person name="Wayne K.J."/>
            <person name="Tettelin H."/>
            <person name="Glass J.I."/>
            <person name="Rusch D."/>
            <person name="Podicherti R."/>
            <person name="Tsui H.-C.T."/>
            <person name="Winkler M.E."/>
        </authorList>
    </citation>
    <scope>NUCLEOTIDE SEQUENCE</scope>
</reference>
<feature type="non-terminal residue" evidence="1">
    <location>
        <position position="81"/>
    </location>
</feature>